<feature type="compositionally biased region" description="Basic and acidic residues" evidence="1">
    <location>
        <begin position="762"/>
        <end position="772"/>
    </location>
</feature>
<evidence type="ECO:0000313" key="3">
    <source>
        <dbReference type="Proteomes" id="UP000308133"/>
    </source>
</evidence>
<feature type="region of interest" description="Disordered" evidence="1">
    <location>
        <begin position="460"/>
        <end position="791"/>
    </location>
</feature>
<feature type="compositionally biased region" description="Acidic residues" evidence="1">
    <location>
        <begin position="304"/>
        <end position="316"/>
    </location>
</feature>
<feature type="compositionally biased region" description="Polar residues" evidence="1">
    <location>
        <begin position="1019"/>
        <end position="1042"/>
    </location>
</feature>
<feature type="compositionally biased region" description="Basic and acidic residues" evidence="1">
    <location>
        <begin position="948"/>
        <end position="960"/>
    </location>
</feature>
<protein>
    <recommendedName>
        <fullName evidence="4">Telomeric single stranded DNA binding POT1/Cdc13 domain-containing protein</fullName>
    </recommendedName>
</protein>
<feature type="region of interest" description="Disordered" evidence="1">
    <location>
        <begin position="1140"/>
        <end position="1171"/>
    </location>
</feature>
<dbReference type="InterPro" id="IPR012340">
    <property type="entry name" value="NA-bd_OB-fold"/>
</dbReference>
<dbReference type="Proteomes" id="UP000308133">
    <property type="component" value="Unassembled WGS sequence"/>
</dbReference>
<sequence>MPNDVPISSLQPFEPLQDGETIKAEISLVWPYSSSNASAALLLVDPDFRRRHERGQIRVRFQGAAAKALARAHLGIGDVLQVDLGGARWREKDERALALTPGKAVEAELVFDRKLKLVLLEDASGAVDGKTIDLADPTPVPSSQKRRQADPVTPGPRGRGAGMLGLGTPTAGGYASPAFMKRLRLSQEHFLESPGLAGDEENLDSSSARKKRRVSYKNVTEWRFAGGSPTRDTRPPSDEDEAEDVMMGQPRVSTGHTDAATPISSSNVVDSQISVPSSTAPPPTVGNAAKPIDIASSDESGADHEEDDDEEEDEADIASSARDAQQDRPADTSGLPAPMAPPPLPRLEMPRSPLKAPGEAGAEPKTPELRPISAAALPLPSPFPQTPLAGFTTTLETQVSAATLANGPAAQIPAGEKNDYFDSNIIVADRNQDDGVIAEGVTNSVSVPLAEALRLPEFMEGHIEGHLSPSEGSEADISSGDDGEADQLSSPEKEQFECPLGTAAGFLTHHTAGPTGIETGPATDLSLPVSKDPEVELPVSQFPEPQPQESEILNIQEAEPELPEAEDEDQFSPDVATDEISGVSEPSDDQDDFVPFEAAPEMLQPDEDILEETQIAEQDFAQPDGQPQLDQLETGFEGEHPHGLDGTTLSRVTHPASSQRDASATITDEVKEDLSQDEDAAFAAMDEALHTAVGHSIEESQAPMAPLSSMIMPDRAPSVGPVIDTPVALQVKEQLEEAQDDVKRDSAQEHFQNTKQEGQGQETRKEEHKPIEDVAEDQPRPTPRRPLKELKQQAIERALKAEQEAAALQPVRAKSPSVEVVDLTGVVPHYEAEPQIRAVSELLKVAPRAESVPDSVDSPVTTLAPGSSRPGSGSGIVMTADDHPLFAAPESQFSVQASQELGGTQYKAASARPTECFRLPRVQEEASDAEANDLDEKLLAELEDGEKDPDVHGKTTREGTQDPLPDKQQPTAQAINKRDKAQTDHKAMLPDQLVPAKVSPARRRPSSRLSLNHEALSDWFTSKVSASPSGRKTTSALPTEATTHLPASTAPVPSTTRPTTRKTKHRSISPPTLKRYAQSQGLATSLSYFTPLTNLDLHLPSPTAKVDVLVVATADSAEVRRAKNGPRDWFTVFGVTDPGVWEQDDDSHPGNAEDGGKGKGKGKEAEQLNGDGRKAVGDDVRVEVYRPWKASLPVVEKGDVLLLRAFHVRSRERQTYLISGEESAWCVWRYGEKAKNGEGDAEVESSWAGKDRPTEEVRGPPLDVGQEERNKAEELRGWWELVQKVKDAKGKGMRATL</sequence>
<dbReference type="SUPFAM" id="SSF50249">
    <property type="entry name" value="Nucleic acid-binding proteins"/>
    <property type="match status" value="1"/>
</dbReference>
<evidence type="ECO:0008006" key="4">
    <source>
        <dbReference type="Google" id="ProtNLM"/>
    </source>
</evidence>
<reference evidence="2 3" key="1">
    <citation type="submission" date="2018-02" db="EMBL/GenBank/DDBJ databases">
        <title>Draft genome sequences of Elsinoe sp., causing black scab on jojoba.</title>
        <authorList>
            <person name="Stodart B."/>
            <person name="Jeffress S."/>
            <person name="Ash G."/>
            <person name="Arun Chinnappa K."/>
        </authorList>
    </citation>
    <scope>NUCLEOTIDE SEQUENCE [LARGE SCALE GENOMIC DNA]</scope>
    <source>
        <strain evidence="2 3">Hillstone_2</strain>
    </source>
</reference>
<feature type="region of interest" description="Disordered" evidence="1">
    <location>
        <begin position="849"/>
        <end position="879"/>
    </location>
</feature>
<feature type="compositionally biased region" description="Low complexity" evidence="1">
    <location>
        <begin position="1046"/>
        <end position="1058"/>
    </location>
</feature>
<comment type="caution">
    <text evidence="2">The sequence shown here is derived from an EMBL/GenBank/DDBJ whole genome shotgun (WGS) entry which is preliminary data.</text>
</comment>
<feature type="compositionally biased region" description="Polar residues" evidence="1">
    <location>
        <begin position="647"/>
        <end position="666"/>
    </location>
</feature>
<dbReference type="EMBL" id="PTQR01000011">
    <property type="protein sequence ID" value="TKX26707.1"/>
    <property type="molecule type" value="Genomic_DNA"/>
</dbReference>
<name>A0A4U7BF49_9PEZI</name>
<proteinExistence type="predicted"/>
<feature type="compositionally biased region" description="Acidic residues" evidence="1">
    <location>
        <begin position="558"/>
        <end position="571"/>
    </location>
</feature>
<feature type="compositionally biased region" description="Basic and acidic residues" evidence="1">
    <location>
        <begin position="1154"/>
        <end position="1171"/>
    </location>
</feature>
<organism evidence="2 3">
    <name type="scientific">Elsinoe australis</name>
    <dbReference type="NCBI Taxonomy" id="40998"/>
    <lineage>
        <taxon>Eukaryota</taxon>
        <taxon>Fungi</taxon>
        <taxon>Dikarya</taxon>
        <taxon>Ascomycota</taxon>
        <taxon>Pezizomycotina</taxon>
        <taxon>Dothideomycetes</taxon>
        <taxon>Dothideomycetidae</taxon>
        <taxon>Myriangiales</taxon>
        <taxon>Elsinoaceae</taxon>
        <taxon>Elsinoe</taxon>
    </lineage>
</organism>
<feature type="region of interest" description="Disordered" evidence="1">
    <location>
        <begin position="130"/>
        <end position="169"/>
    </location>
</feature>
<gene>
    <name evidence="2" type="ORF">C1H76_0861</name>
</gene>
<dbReference type="Gene3D" id="2.40.50.140">
    <property type="entry name" value="Nucleic acid-binding proteins"/>
    <property type="match status" value="1"/>
</dbReference>
<feature type="compositionally biased region" description="Polar residues" evidence="1">
    <location>
        <begin position="749"/>
        <end position="761"/>
    </location>
</feature>
<accession>A0A4U7BF49</accession>
<feature type="region of interest" description="Disordered" evidence="1">
    <location>
        <begin position="195"/>
        <end position="389"/>
    </location>
</feature>
<evidence type="ECO:0000313" key="2">
    <source>
        <dbReference type="EMBL" id="TKX26707.1"/>
    </source>
</evidence>
<feature type="compositionally biased region" description="Basic and acidic residues" evidence="1">
    <location>
        <begin position="1249"/>
        <end position="1258"/>
    </location>
</feature>
<feature type="region of interest" description="Disordered" evidence="1">
    <location>
        <begin position="1238"/>
        <end position="1272"/>
    </location>
</feature>
<feature type="compositionally biased region" description="Polar residues" evidence="1">
    <location>
        <begin position="251"/>
        <end position="273"/>
    </location>
</feature>
<feature type="region of interest" description="Disordered" evidence="1">
    <location>
        <begin position="904"/>
        <end position="1076"/>
    </location>
</feature>
<evidence type="ECO:0000256" key="1">
    <source>
        <dbReference type="SAM" id="MobiDB-lite"/>
    </source>
</evidence>
<feature type="compositionally biased region" description="Basic and acidic residues" evidence="1">
    <location>
        <begin position="976"/>
        <end position="988"/>
    </location>
</feature>